<dbReference type="GO" id="GO:0006665">
    <property type="term" value="P:sphingolipid metabolic process"/>
    <property type="evidence" value="ECO:0007669"/>
    <property type="project" value="UniProtKB-KW"/>
</dbReference>
<proteinExistence type="inferred from homology"/>
<keyword evidence="6" id="KW-0746">Sphingolipid metabolism</keyword>
<dbReference type="STRING" id="45351.A7TC61"/>
<evidence type="ECO:0000256" key="6">
    <source>
        <dbReference type="RuleBase" id="RU361188"/>
    </source>
</evidence>
<dbReference type="SUPFAM" id="SSF51445">
    <property type="entry name" value="(Trans)glycosidases"/>
    <property type="match status" value="1"/>
</dbReference>
<reference evidence="8 9" key="1">
    <citation type="journal article" date="2007" name="Science">
        <title>Sea anemone genome reveals ancestral eumetazoan gene repertoire and genomic organization.</title>
        <authorList>
            <person name="Putnam N.H."/>
            <person name="Srivastava M."/>
            <person name="Hellsten U."/>
            <person name="Dirks B."/>
            <person name="Chapman J."/>
            <person name="Salamov A."/>
            <person name="Terry A."/>
            <person name="Shapiro H."/>
            <person name="Lindquist E."/>
            <person name="Kapitonov V.V."/>
            <person name="Jurka J."/>
            <person name="Genikhovich G."/>
            <person name="Grigoriev I.V."/>
            <person name="Lucas S.M."/>
            <person name="Steele R.E."/>
            <person name="Finnerty J.R."/>
            <person name="Technau U."/>
            <person name="Martindale M.Q."/>
            <person name="Rokhsar D.S."/>
        </authorList>
    </citation>
    <scope>NUCLEOTIDE SEQUENCE [LARGE SCALE GENOMIC DNA]</scope>
    <source>
        <strain evidence="9">CH2 X CH6</strain>
    </source>
</reference>
<evidence type="ECO:0000256" key="4">
    <source>
        <dbReference type="ARBA" id="ARBA00022729"/>
    </source>
</evidence>
<dbReference type="PANTHER" id="PTHR11069">
    <property type="entry name" value="GLUCOSYLCERAMIDASE"/>
    <property type="match status" value="1"/>
</dbReference>
<organism evidence="8 9">
    <name type="scientific">Nematostella vectensis</name>
    <name type="common">Starlet sea anemone</name>
    <dbReference type="NCBI Taxonomy" id="45351"/>
    <lineage>
        <taxon>Eukaryota</taxon>
        <taxon>Metazoa</taxon>
        <taxon>Cnidaria</taxon>
        <taxon>Anthozoa</taxon>
        <taxon>Hexacorallia</taxon>
        <taxon>Actiniaria</taxon>
        <taxon>Edwardsiidae</taxon>
        <taxon>Nematostella</taxon>
    </lineage>
</organism>
<feature type="non-terminal residue" evidence="8">
    <location>
        <position position="183"/>
    </location>
</feature>
<keyword evidence="6" id="KW-0443">Lipid metabolism</keyword>
<evidence type="ECO:0000256" key="1">
    <source>
        <dbReference type="ARBA" id="ARBA00001013"/>
    </source>
</evidence>
<dbReference type="PhylomeDB" id="A7TC61"/>
<dbReference type="Gene3D" id="3.20.20.80">
    <property type="entry name" value="Glycosidases"/>
    <property type="match status" value="1"/>
</dbReference>
<evidence type="ECO:0000256" key="5">
    <source>
        <dbReference type="ARBA" id="ARBA00022801"/>
    </source>
</evidence>
<keyword evidence="6" id="KW-0326">Glycosidase</keyword>
<dbReference type="EMBL" id="DS476037">
    <property type="protein sequence ID" value="EDO26376.1"/>
    <property type="molecule type" value="Genomic_DNA"/>
</dbReference>
<dbReference type="AlphaFoldDB" id="A7TC61"/>
<dbReference type="Proteomes" id="UP000001593">
    <property type="component" value="Unassembled WGS sequence"/>
</dbReference>
<sequence length="183" mass="20994">MIKCKDNKSILKAEIFETSASGNAMKKITQFSKPKDKIKIVLNPEEKFQTITGFGGAFTTSTAYLLGKMSKKNRKKILEAYFGEEGANYSLTRTHINSCDFSLYQYAYAMIENDKELKYFSIEEDKENNMLNTILEAKSISKEGFKIIASPWTAPPWMKDNKEWVGGKLLPEYNETWALYFSK</sequence>
<evidence type="ECO:0000256" key="3">
    <source>
        <dbReference type="ARBA" id="ARBA00012658"/>
    </source>
</evidence>
<comment type="catalytic activity">
    <reaction evidence="1">
        <text>a beta-D-glucosyl-(1&lt;-&gt;1')-N-acylsphing-4-enine + H2O = an N-acylsphing-4-enine + D-glucose</text>
        <dbReference type="Rhea" id="RHEA:13269"/>
        <dbReference type="ChEBI" id="CHEBI:4167"/>
        <dbReference type="ChEBI" id="CHEBI:15377"/>
        <dbReference type="ChEBI" id="CHEBI:22801"/>
        <dbReference type="ChEBI" id="CHEBI:52639"/>
        <dbReference type="EC" id="3.2.1.45"/>
    </reaction>
    <physiologicalReaction direction="left-to-right" evidence="1">
        <dbReference type="Rhea" id="RHEA:13270"/>
    </physiologicalReaction>
</comment>
<gene>
    <name evidence="8" type="ORF">NEMVEDRAFT_v1g154445</name>
</gene>
<dbReference type="Pfam" id="PF02055">
    <property type="entry name" value="Glyco_hydro_30"/>
    <property type="match status" value="1"/>
</dbReference>
<dbReference type="HOGENOM" id="CLU_1478648_0_0_1"/>
<evidence type="ECO:0000256" key="2">
    <source>
        <dbReference type="ARBA" id="ARBA00005382"/>
    </source>
</evidence>
<evidence type="ECO:0000313" key="9">
    <source>
        <dbReference type="Proteomes" id="UP000001593"/>
    </source>
</evidence>
<keyword evidence="9" id="KW-1185">Reference proteome</keyword>
<dbReference type="OMA" id="KSICIMR"/>
<comment type="similarity">
    <text evidence="2 6">Belongs to the glycosyl hydrolase 30 family.</text>
</comment>
<dbReference type="PRINTS" id="PR00843">
    <property type="entry name" value="GLHYDRLASE30"/>
</dbReference>
<evidence type="ECO:0000259" key="7">
    <source>
        <dbReference type="Pfam" id="PF02055"/>
    </source>
</evidence>
<feature type="domain" description="Glycosyl hydrolase family 30 TIM-barrel" evidence="7">
    <location>
        <begin position="51"/>
        <end position="181"/>
    </location>
</feature>
<dbReference type="EC" id="3.2.1.45" evidence="3 6"/>
<dbReference type="InterPro" id="IPR033453">
    <property type="entry name" value="Glyco_hydro_30_TIM-barrel"/>
</dbReference>
<evidence type="ECO:0000313" key="8">
    <source>
        <dbReference type="EMBL" id="EDO26376.1"/>
    </source>
</evidence>
<name>A7TC61_NEMVE</name>
<protein>
    <recommendedName>
        <fullName evidence="3 6">Glucosylceramidase</fullName>
        <ecNumber evidence="3 6">3.2.1.45</ecNumber>
    </recommendedName>
</protein>
<keyword evidence="4" id="KW-0732">Signal</keyword>
<dbReference type="PANTHER" id="PTHR11069:SF23">
    <property type="entry name" value="LYSOSOMAL ACID GLUCOSYLCERAMIDASE"/>
    <property type="match status" value="1"/>
</dbReference>
<dbReference type="GO" id="GO:0004348">
    <property type="term" value="F:glucosylceramidase activity"/>
    <property type="evidence" value="ECO:0007669"/>
    <property type="project" value="UniProtKB-EC"/>
</dbReference>
<dbReference type="GO" id="GO:0016020">
    <property type="term" value="C:membrane"/>
    <property type="evidence" value="ECO:0007669"/>
    <property type="project" value="GOC"/>
</dbReference>
<accession>A7TC61</accession>
<dbReference type="InterPro" id="IPR001139">
    <property type="entry name" value="Glyco_hydro_30"/>
</dbReference>
<keyword evidence="5 6" id="KW-0378">Hydrolase</keyword>
<dbReference type="InterPro" id="IPR017853">
    <property type="entry name" value="GH"/>
</dbReference>
<dbReference type="InParanoid" id="A7TC61"/>
<dbReference type="eggNOG" id="KOG2566">
    <property type="taxonomic scope" value="Eukaryota"/>
</dbReference>